<keyword evidence="4" id="KW-1185">Reference proteome</keyword>
<keyword evidence="1" id="KW-1133">Transmembrane helix</keyword>
<dbReference type="SUPFAM" id="SSF54523">
    <property type="entry name" value="Pili subunits"/>
    <property type="match status" value="1"/>
</dbReference>
<dbReference type="RefSeq" id="WP_250932478.1">
    <property type="nucleotide sequence ID" value="NZ_JAMQBK010000090.1"/>
</dbReference>
<sequence>MKRTKRIAFTLIELIASIAIIAIMLAMLLPAVQRTRASARTMACLSNARQIAMASQMFHDSFRKLPTEPLMLDSDAGWSYDILHYLEQDELRKGFDPSLTVDADQNIQLASRFRPQALTCPENLDVPVTMLSASGSPFEVKASHYLFNGFVLGQRLSAIPETDMTMLARDASLTSSAWHSSPFTSVWSDDPTPSHPGGTVVVFVSGRVAVVQESSEVVIAIDR</sequence>
<dbReference type="Pfam" id="PF07596">
    <property type="entry name" value="SBP_bac_10"/>
    <property type="match status" value="1"/>
</dbReference>
<proteinExistence type="predicted"/>
<dbReference type="InterPro" id="IPR012902">
    <property type="entry name" value="N_methyl_site"/>
</dbReference>
<dbReference type="Proteomes" id="UP001202961">
    <property type="component" value="Unassembled WGS sequence"/>
</dbReference>
<reference evidence="3 4" key="1">
    <citation type="journal article" date="2022" name="Syst. Appl. Microbiol.">
        <title>Rhodopirellula aestuarii sp. nov., a novel member of the genus Rhodopirellula isolated from brackish sediments collected in the Tagus River estuary, Portugal.</title>
        <authorList>
            <person name="Vitorino I.R."/>
            <person name="Klimek D."/>
            <person name="Calusinska M."/>
            <person name="Lobo-da-Cunha A."/>
            <person name="Vasconcelos V."/>
            <person name="Lage O.M."/>
        </authorList>
    </citation>
    <scope>NUCLEOTIDE SEQUENCE [LARGE SCALE GENOMIC DNA]</scope>
    <source>
        <strain evidence="3 4">ICT_H3.1</strain>
    </source>
</reference>
<dbReference type="EMBL" id="JAMQBK010000090">
    <property type="protein sequence ID" value="MCM2374574.1"/>
    <property type="molecule type" value="Genomic_DNA"/>
</dbReference>
<accession>A0ABT0UCV4</accession>
<name>A0ABT0UCV4_9BACT</name>
<dbReference type="PANTHER" id="PTHR30093">
    <property type="entry name" value="GENERAL SECRETION PATHWAY PROTEIN G"/>
    <property type="match status" value="1"/>
</dbReference>
<protein>
    <submittedName>
        <fullName evidence="3">DUF1559 domain-containing protein</fullName>
    </submittedName>
</protein>
<dbReference type="InterPro" id="IPR011453">
    <property type="entry name" value="DUF1559"/>
</dbReference>
<gene>
    <name evidence="3" type="ORF">NB063_28470</name>
</gene>
<dbReference type="Pfam" id="PF07963">
    <property type="entry name" value="N_methyl"/>
    <property type="match status" value="1"/>
</dbReference>
<feature type="domain" description="DUF1559" evidence="2">
    <location>
        <begin position="33"/>
        <end position="124"/>
    </location>
</feature>
<dbReference type="Gene3D" id="3.30.700.10">
    <property type="entry name" value="Glycoprotein, Type 4 Pilin"/>
    <property type="match status" value="1"/>
</dbReference>
<feature type="transmembrane region" description="Helical" evidence="1">
    <location>
        <begin position="7"/>
        <end position="32"/>
    </location>
</feature>
<evidence type="ECO:0000313" key="3">
    <source>
        <dbReference type="EMBL" id="MCM2374574.1"/>
    </source>
</evidence>
<comment type="caution">
    <text evidence="3">The sequence shown here is derived from an EMBL/GenBank/DDBJ whole genome shotgun (WGS) entry which is preliminary data.</text>
</comment>
<keyword evidence="1" id="KW-0812">Transmembrane</keyword>
<dbReference type="InterPro" id="IPR045584">
    <property type="entry name" value="Pilin-like"/>
</dbReference>
<evidence type="ECO:0000256" key="1">
    <source>
        <dbReference type="SAM" id="Phobius"/>
    </source>
</evidence>
<organism evidence="3 4">
    <name type="scientific">Aporhodopirellula aestuarii</name>
    <dbReference type="NCBI Taxonomy" id="2950107"/>
    <lineage>
        <taxon>Bacteria</taxon>
        <taxon>Pseudomonadati</taxon>
        <taxon>Planctomycetota</taxon>
        <taxon>Planctomycetia</taxon>
        <taxon>Pirellulales</taxon>
        <taxon>Pirellulaceae</taxon>
        <taxon>Aporhodopirellula</taxon>
    </lineage>
</organism>
<evidence type="ECO:0000259" key="2">
    <source>
        <dbReference type="Pfam" id="PF07596"/>
    </source>
</evidence>
<dbReference type="PANTHER" id="PTHR30093:SF2">
    <property type="entry name" value="TYPE II SECRETION SYSTEM PROTEIN H"/>
    <property type="match status" value="1"/>
</dbReference>
<evidence type="ECO:0000313" key="4">
    <source>
        <dbReference type="Proteomes" id="UP001202961"/>
    </source>
</evidence>
<keyword evidence="1" id="KW-0472">Membrane</keyword>